<feature type="transmembrane region" description="Helical" evidence="10">
    <location>
        <begin position="12"/>
        <end position="34"/>
    </location>
</feature>
<name>A0A5J4KV33_9ZZZZ</name>
<evidence type="ECO:0000256" key="1">
    <source>
        <dbReference type="ARBA" id="ARBA00004141"/>
    </source>
</evidence>
<dbReference type="SUPFAM" id="SSF81648">
    <property type="entry name" value="a domain/subunit of cytochrome bc1 complex (Ubiquinol-cytochrome c reductase)"/>
    <property type="match status" value="1"/>
</dbReference>
<dbReference type="InterPro" id="IPR005798">
    <property type="entry name" value="Cyt_b/b6_C"/>
</dbReference>
<dbReference type="GO" id="GO:0046872">
    <property type="term" value="F:metal ion binding"/>
    <property type="evidence" value="ECO:0007669"/>
    <property type="project" value="UniProtKB-KW"/>
</dbReference>
<reference evidence="12" key="1">
    <citation type="submission" date="2019-10" db="EMBL/GenBank/DDBJ databases">
        <title>Metagenomic sequencing of thiosulfate-disproportionating enrichment culture.</title>
        <authorList>
            <person name="Umezawa K."/>
            <person name="Kojima H."/>
            <person name="Fukui M."/>
        </authorList>
    </citation>
    <scope>NUCLEOTIDE SEQUENCE</scope>
    <source>
        <strain evidence="12">45J</strain>
    </source>
</reference>
<dbReference type="GO" id="GO:0009055">
    <property type="term" value="F:electron transfer activity"/>
    <property type="evidence" value="ECO:0007669"/>
    <property type="project" value="InterPro"/>
</dbReference>
<dbReference type="AlphaFoldDB" id="A0A5J4KV33"/>
<feature type="transmembrane region" description="Helical" evidence="10">
    <location>
        <begin position="70"/>
        <end position="91"/>
    </location>
</feature>
<feature type="transmembrane region" description="Helical" evidence="10">
    <location>
        <begin position="103"/>
        <end position="121"/>
    </location>
</feature>
<proteinExistence type="predicted"/>
<keyword evidence="5" id="KW-0479">Metal-binding</keyword>
<evidence type="ECO:0000256" key="10">
    <source>
        <dbReference type="SAM" id="Phobius"/>
    </source>
</evidence>
<sequence>MKKEKRFYPDYLSEIIFVILISLEVLMILALLYYPSIGRQIDFTKPFQPRPEWYFLWLYQLVRYFPGKSAFMGTVVIPVGLVLLLLLIPYIDKGRNGRLKAMTVGTILLLMLLVLTLISVLS</sequence>
<keyword evidence="6" id="KW-0249">Electron transport</keyword>
<evidence type="ECO:0000256" key="2">
    <source>
        <dbReference type="ARBA" id="ARBA00022448"/>
    </source>
</evidence>
<evidence type="ECO:0000256" key="9">
    <source>
        <dbReference type="ARBA" id="ARBA00023136"/>
    </source>
</evidence>
<organism evidence="12">
    <name type="scientific">hot springs metagenome</name>
    <dbReference type="NCBI Taxonomy" id="433727"/>
    <lineage>
        <taxon>unclassified sequences</taxon>
        <taxon>metagenomes</taxon>
        <taxon>ecological metagenomes</taxon>
    </lineage>
</organism>
<keyword evidence="9 10" id="KW-0472">Membrane</keyword>
<keyword evidence="7 10" id="KW-1133">Transmembrane helix</keyword>
<dbReference type="InterPro" id="IPR036150">
    <property type="entry name" value="Cyt_b/b6_C_sf"/>
</dbReference>
<dbReference type="Gene3D" id="1.20.810.10">
    <property type="entry name" value="Cytochrome Bc1 Complex, Chain C"/>
    <property type="match status" value="1"/>
</dbReference>
<keyword evidence="8" id="KW-0408">Iron</keyword>
<gene>
    <name evidence="12" type="ORF">A45J_0787</name>
</gene>
<keyword evidence="2" id="KW-0813">Transport</keyword>
<evidence type="ECO:0000256" key="6">
    <source>
        <dbReference type="ARBA" id="ARBA00022982"/>
    </source>
</evidence>
<evidence type="ECO:0000313" key="12">
    <source>
        <dbReference type="EMBL" id="GER93054.1"/>
    </source>
</evidence>
<evidence type="ECO:0000256" key="8">
    <source>
        <dbReference type="ARBA" id="ARBA00023004"/>
    </source>
</evidence>
<evidence type="ECO:0000259" key="11">
    <source>
        <dbReference type="PROSITE" id="PS51003"/>
    </source>
</evidence>
<dbReference type="EMBL" id="BLAB01000001">
    <property type="protein sequence ID" value="GER93054.1"/>
    <property type="molecule type" value="Genomic_DNA"/>
</dbReference>
<protein>
    <recommendedName>
        <fullName evidence="11">Cytochrome b/b6 C-terminal region profile domain-containing protein</fullName>
    </recommendedName>
</protein>
<comment type="caution">
    <text evidence="12">The sequence shown here is derived from an EMBL/GenBank/DDBJ whole genome shotgun (WGS) entry which is preliminary data.</text>
</comment>
<dbReference type="InterPro" id="IPR027387">
    <property type="entry name" value="Cytb/b6-like_sf"/>
</dbReference>
<dbReference type="GO" id="GO:0016491">
    <property type="term" value="F:oxidoreductase activity"/>
    <property type="evidence" value="ECO:0007669"/>
    <property type="project" value="InterPro"/>
</dbReference>
<keyword evidence="4 10" id="KW-0812">Transmembrane</keyword>
<accession>A0A5J4KV33</accession>
<dbReference type="PROSITE" id="PS51003">
    <property type="entry name" value="CYTB_CTER"/>
    <property type="match status" value="1"/>
</dbReference>
<keyword evidence="3" id="KW-0349">Heme</keyword>
<evidence type="ECO:0000256" key="7">
    <source>
        <dbReference type="ARBA" id="ARBA00022989"/>
    </source>
</evidence>
<evidence type="ECO:0000256" key="3">
    <source>
        <dbReference type="ARBA" id="ARBA00022617"/>
    </source>
</evidence>
<dbReference type="GO" id="GO:0016020">
    <property type="term" value="C:membrane"/>
    <property type="evidence" value="ECO:0007669"/>
    <property type="project" value="UniProtKB-SubCell"/>
</dbReference>
<comment type="subcellular location">
    <subcellularLocation>
        <location evidence="1">Membrane</location>
        <topology evidence="1">Multi-pass membrane protein</topology>
    </subcellularLocation>
</comment>
<dbReference type="Pfam" id="PF00032">
    <property type="entry name" value="Cytochrom_B_C"/>
    <property type="match status" value="1"/>
</dbReference>
<feature type="domain" description="Cytochrome b/b6 C-terminal region profile" evidence="11">
    <location>
        <begin position="1"/>
        <end position="122"/>
    </location>
</feature>
<evidence type="ECO:0000256" key="4">
    <source>
        <dbReference type="ARBA" id="ARBA00022692"/>
    </source>
</evidence>
<evidence type="ECO:0000256" key="5">
    <source>
        <dbReference type="ARBA" id="ARBA00022723"/>
    </source>
</evidence>